<gene>
    <name evidence="1" type="ORF">MML48_7g00004342</name>
</gene>
<evidence type="ECO:0000313" key="2">
    <source>
        <dbReference type="Proteomes" id="UP001056778"/>
    </source>
</evidence>
<name>A0ACB9STC6_HOLOL</name>
<accession>A0ACB9STC6</accession>
<comment type="caution">
    <text evidence="1">The sequence shown here is derived from an EMBL/GenBank/DDBJ whole genome shotgun (WGS) entry which is preliminary data.</text>
</comment>
<keyword evidence="2" id="KW-1185">Reference proteome</keyword>
<dbReference type="EMBL" id="CM043021">
    <property type="protein sequence ID" value="KAI4457851.1"/>
    <property type="molecule type" value="Genomic_DNA"/>
</dbReference>
<evidence type="ECO:0000313" key="1">
    <source>
        <dbReference type="EMBL" id="KAI4457851.1"/>
    </source>
</evidence>
<organism evidence="1 2">
    <name type="scientific">Holotrichia oblita</name>
    <name type="common">Chafer beetle</name>
    <dbReference type="NCBI Taxonomy" id="644536"/>
    <lineage>
        <taxon>Eukaryota</taxon>
        <taxon>Metazoa</taxon>
        <taxon>Ecdysozoa</taxon>
        <taxon>Arthropoda</taxon>
        <taxon>Hexapoda</taxon>
        <taxon>Insecta</taxon>
        <taxon>Pterygota</taxon>
        <taxon>Neoptera</taxon>
        <taxon>Endopterygota</taxon>
        <taxon>Coleoptera</taxon>
        <taxon>Polyphaga</taxon>
        <taxon>Scarabaeiformia</taxon>
        <taxon>Scarabaeidae</taxon>
        <taxon>Melolonthinae</taxon>
        <taxon>Holotrichia</taxon>
    </lineage>
</organism>
<reference evidence="1" key="1">
    <citation type="submission" date="2022-04" db="EMBL/GenBank/DDBJ databases">
        <title>Chromosome-scale genome assembly of Holotrichia oblita Faldermann.</title>
        <authorList>
            <person name="Rongchong L."/>
        </authorList>
    </citation>
    <scope>NUCLEOTIDE SEQUENCE</scope>
    <source>
        <strain evidence="1">81SQS9</strain>
    </source>
</reference>
<sequence length="262" mass="29283">MKFCAELSDFKLIYNVLRSITFREYAIIHPTEEGLKVTVEETKCVETSAYIPASLFTSYNVDTTEDIQFKVSLKLLTECLHIYGDDGSSSLKLSYETTGSPLCLVLKHNEENISINCEIQTMNTDEFLELNISDESTSNKIVLNANALSEVLNELDPTSDDFQISISPDPPYFRITTSSAMGESTIDISKNSEMVELYECSKKLVSTYAFSNIKQILKVLNLASKVSITIGETGLLALQLVVNSNEMQMFVEYYVTALFGLD</sequence>
<proteinExistence type="predicted"/>
<dbReference type="Proteomes" id="UP001056778">
    <property type="component" value="Chromosome 7"/>
</dbReference>
<protein>
    <submittedName>
        <fullName evidence="1">Cell cycle checkpoint protein rad1</fullName>
    </submittedName>
</protein>